<dbReference type="EMBL" id="JAZHXJ010002716">
    <property type="protein sequence ID" value="KAL1837060.1"/>
    <property type="molecule type" value="Genomic_DNA"/>
</dbReference>
<dbReference type="Proteomes" id="UP001586593">
    <property type="component" value="Unassembled WGS sequence"/>
</dbReference>
<sequence length="162" mass="17490">MAAMRRCGDAGGGCPIENQGSTVAFRSSLLPAGLGFSVCLLVRARLARGATASTERTKEKGDRRSLETVPRSSGRRSLRRRNTNACGVSQEAVLWMGMGGWLPKHNPYLLPKHSPYLLGPLQGSRRWAAAARPARQGPLCQRQTTCPASSLAKHRPRALTIS</sequence>
<protein>
    <submittedName>
        <fullName evidence="2">Uncharacterized protein</fullName>
    </submittedName>
</protein>
<evidence type="ECO:0000256" key="1">
    <source>
        <dbReference type="SAM" id="MobiDB-lite"/>
    </source>
</evidence>
<gene>
    <name evidence="2" type="ORF">VTK73DRAFT_4832</name>
</gene>
<proteinExistence type="predicted"/>
<feature type="region of interest" description="Disordered" evidence="1">
    <location>
        <begin position="50"/>
        <end position="82"/>
    </location>
</feature>
<evidence type="ECO:0000313" key="3">
    <source>
        <dbReference type="Proteomes" id="UP001586593"/>
    </source>
</evidence>
<feature type="region of interest" description="Disordered" evidence="1">
    <location>
        <begin position="138"/>
        <end position="162"/>
    </location>
</feature>
<feature type="compositionally biased region" description="Basic and acidic residues" evidence="1">
    <location>
        <begin position="55"/>
        <end position="66"/>
    </location>
</feature>
<name>A0ABR3V5N2_9PEZI</name>
<keyword evidence="3" id="KW-1185">Reference proteome</keyword>
<organism evidence="2 3">
    <name type="scientific">Phialemonium thermophilum</name>
    <dbReference type="NCBI Taxonomy" id="223376"/>
    <lineage>
        <taxon>Eukaryota</taxon>
        <taxon>Fungi</taxon>
        <taxon>Dikarya</taxon>
        <taxon>Ascomycota</taxon>
        <taxon>Pezizomycotina</taxon>
        <taxon>Sordariomycetes</taxon>
        <taxon>Sordariomycetidae</taxon>
        <taxon>Cephalothecales</taxon>
        <taxon>Cephalothecaceae</taxon>
        <taxon>Phialemonium</taxon>
    </lineage>
</organism>
<reference evidence="2 3" key="1">
    <citation type="journal article" date="2024" name="Commun. Biol.">
        <title>Comparative genomic analysis of thermophilic fungi reveals convergent evolutionary adaptations and gene losses.</title>
        <authorList>
            <person name="Steindorff A.S."/>
            <person name="Aguilar-Pontes M.V."/>
            <person name="Robinson A.J."/>
            <person name="Andreopoulos B."/>
            <person name="LaButti K."/>
            <person name="Kuo A."/>
            <person name="Mondo S."/>
            <person name="Riley R."/>
            <person name="Otillar R."/>
            <person name="Haridas S."/>
            <person name="Lipzen A."/>
            <person name="Grimwood J."/>
            <person name="Schmutz J."/>
            <person name="Clum A."/>
            <person name="Reid I.D."/>
            <person name="Moisan M.C."/>
            <person name="Butler G."/>
            <person name="Nguyen T.T.M."/>
            <person name="Dewar K."/>
            <person name="Conant G."/>
            <person name="Drula E."/>
            <person name="Henrissat B."/>
            <person name="Hansel C."/>
            <person name="Singer S."/>
            <person name="Hutchinson M.I."/>
            <person name="de Vries R.P."/>
            <person name="Natvig D.O."/>
            <person name="Powell A.J."/>
            <person name="Tsang A."/>
            <person name="Grigoriev I.V."/>
        </authorList>
    </citation>
    <scope>NUCLEOTIDE SEQUENCE [LARGE SCALE GENOMIC DNA]</scope>
    <source>
        <strain evidence="2 3">ATCC 24622</strain>
    </source>
</reference>
<comment type="caution">
    <text evidence="2">The sequence shown here is derived from an EMBL/GenBank/DDBJ whole genome shotgun (WGS) entry which is preliminary data.</text>
</comment>
<feature type="compositionally biased region" description="Basic residues" evidence="1">
    <location>
        <begin position="152"/>
        <end position="162"/>
    </location>
</feature>
<feature type="compositionally biased region" description="Basic residues" evidence="1">
    <location>
        <begin position="73"/>
        <end position="82"/>
    </location>
</feature>
<accession>A0ABR3V5N2</accession>
<evidence type="ECO:0000313" key="2">
    <source>
        <dbReference type="EMBL" id="KAL1837060.1"/>
    </source>
</evidence>